<dbReference type="Proteomes" id="UP000011932">
    <property type="component" value="Chromosome"/>
</dbReference>
<evidence type="ECO:0000313" key="2">
    <source>
        <dbReference type="Proteomes" id="UP000011932"/>
    </source>
</evidence>
<proteinExistence type="predicted"/>
<dbReference type="EMBL" id="CP003538">
    <property type="protein sequence ID" value="AGH98707.1"/>
    <property type="molecule type" value="Genomic_DNA"/>
</dbReference>
<name>M4VH45_9BACT</name>
<evidence type="ECO:0000313" key="1">
    <source>
        <dbReference type="EMBL" id="AGH98707.1"/>
    </source>
</evidence>
<dbReference type="AlphaFoldDB" id="M4VH45"/>
<accession>M4VH45</accession>
<dbReference type="KEGG" id="man:A11S_1906"/>
<gene>
    <name evidence="1" type="ORF">A11S_1906</name>
</gene>
<protein>
    <submittedName>
        <fullName evidence="1">Uncharacterized protein</fullName>
    </submittedName>
</protein>
<dbReference type="HOGENOM" id="CLU_3201987_0_0_5"/>
<sequence length="45" mass="4883">MVIGTKKRTDLSTNQPIKGSCTASQSLMNNNIMPKSASDIPWFVA</sequence>
<dbReference type="STRING" id="349215.A11S_1906"/>
<reference evidence="1 2" key="1">
    <citation type="journal article" date="2013" name="ISME J.">
        <title>By their genes ye shall know them: genomic signatures of predatory bacteria.</title>
        <authorList>
            <person name="Pasternak Z."/>
            <person name="Pietrokovski S."/>
            <person name="Rotem O."/>
            <person name="Gophna U."/>
            <person name="Lurie-Weinberger M.N."/>
            <person name="Jurkevitch E."/>
        </authorList>
    </citation>
    <scope>NUCLEOTIDE SEQUENCE [LARGE SCALE GENOMIC DNA]</scope>
    <source>
        <strain evidence="1">EPB</strain>
    </source>
</reference>
<organism evidence="1 2">
    <name type="scientific">Micavibrio aeruginosavorus EPB</name>
    <dbReference type="NCBI Taxonomy" id="349215"/>
    <lineage>
        <taxon>Bacteria</taxon>
        <taxon>Pseudomonadati</taxon>
        <taxon>Bdellovibrionota</taxon>
        <taxon>Bdellovibrionia</taxon>
        <taxon>Bdellovibrionales</taxon>
        <taxon>Pseudobdellovibrionaceae</taxon>
        <taxon>Micavibrio</taxon>
    </lineage>
</organism>